<dbReference type="OrthoDB" id="128308at2759"/>
<evidence type="ECO:0000313" key="3">
    <source>
        <dbReference type="Proteomes" id="UP000054477"/>
    </source>
</evidence>
<reference evidence="2 3" key="1">
    <citation type="submission" date="2014-04" db="EMBL/GenBank/DDBJ databases">
        <authorList>
            <consortium name="DOE Joint Genome Institute"/>
            <person name="Kuo A."/>
            <person name="Kohler A."/>
            <person name="Nagy L.G."/>
            <person name="Floudas D."/>
            <person name="Copeland A."/>
            <person name="Barry K.W."/>
            <person name="Cichocki N."/>
            <person name="Veneault-Fourrey C."/>
            <person name="LaButti K."/>
            <person name="Lindquist E.A."/>
            <person name="Lipzen A."/>
            <person name="Lundell T."/>
            <person name="Morin E."/>
            <person name="Murat C."/>
            <person name="Sun H."/>
            <person name="Tunlid A."/>
            <person name="Henrissat B."/>
            <person name="Grigoriev I.V."/>
            <person name="Hibbett D.S."/>
            <person name="Martin F."/>
            <person name="Nordberg H.P."/>
            <person name="Cantor M.N."/>
            <person name="Hua S.X."/>
        </authorList>
    </citation>
    <scope>NUCLEOTIDE SEQUENCE [LARGE SCALE GENOMIC DNA]</scope>
    <source>
        <strain evidence="2 3">LaAM-08-1</strain>
    </source>
</reference>
<organism evidence="2 3">
    <name type="scientific">Laccaria amethystina LaAM-08-1</name>
    <dbReference type="NCBI Taxonomy" id="1095629"/>
    <lineage>
        <taxon>Eukaryota</taxon>
        <taxon>Fungi</taxon>
        <taxon>Dikarya</taxon>
        <taxon>Basidiomycota</taxon>
        <taxon>Agaricomycotina</taxon>
        <taxon>Agaricomycetes</taxon>
        <taxon>Agaricomycetidae</taxon>
        <taxon>Agaricales</taxon>
        <taxon>Agaricineae</taxon>
        <taxon>Hydnangiaceae</taxon>
        <taxon>Laccaria</taxon>
    </lineage>
</organism>
<dbReference type="HOGENOM" id="CLU_924580_0_0_1"/>
<feature type="region of interest" description="Disordered" evidence="1">
    <location>
        <begin position="268"/>
        <end position="301"/>
    </location>
</feature>
<evidence type="ECO:0000256" key="1">
    <source>
        <dbReference type="SAM" id="MobiDB-lite"/>
    </source>
</evidence>
<keyword evidence="3" id="KW-1185">Reference proteome</keyword>
<proteinExistence type="predicted"/>
<dbReference type="AlphaFoldDB" id="A0A0C9WNA8"/>
<accession>A0A0C9WNA8</accession>
<reference evidence="3" key="2">
    <citation type="submission" date="2015-01" db="EMBL/GenBank/DDBJ databases">
        <title>Evolutionary Origins and Diversification of the Mycorrhizal Mutualists.</title>
        <authorList>
            <consortium name="DOE Joint Genome Institute"/>
            <consortium name="Mycorrhizal Genomics Consortium"/>
            <person name="Kohler A."/>
            <person name="Kuo A."/>
            <person name="Nagy L.G."/>
            <person name="Floudas D."/>
            <person name="Copeland A."/>
            <person name="Barry K.W."/>
            <person name="Cichocki N."/>
            <person name="Veneault-Fourrey C."/>
            <person name="LaButti K."/>
            <person name="Lindquist E.A."/>
            <person name="Lipzen A."/>
            <person name="Lundell T."/>
            <person name="Morin E."/>
            <person name="Murat C."/>
            <person name="Riley R."/>
            <person name="Ohm R."/>
            <person name="Sun H."/>
            <person name="Tunlid A."/>
            <person name="Henrissat B."/>
            <person name="Grigoriev I.V."/>
            <person name="Hibbett D.S."/>
            <person name="Martin F."/>
        </authorList>
    </citation>
    <scope>NUCLEOTIDE SEQUENCE [LARGE SCALE GENOMIC DNA]</scope>
    <source>
        <strain evidence="3">LaAM-08-1</strain>
    </source>
</reference>
<evidence type="ECO:0000313" key="2">
    <source>
        <dbReference type="EMBL" id="KIJ91795.1"/>
    </source>
</evidence>
<dbReference type="EMBL" id="KN838967">
    <property type="protein sequence ID" value="KIJ91795.1"/>
    <property type="molecule type" value="Genomic_DNA"/>
</dbReference>
<sequence length="301" mass="33925">MIADAELVFLHYITQYEGEEPLRLHHYVENFPQFQLRAVTSFAKDFSLQSNAILDFWQGEWTTIILDTPVVVERTQQVLLRLCRNLMTAMKDCPGLEKELSLQPTRRPTTNKCTAPPLVSPLKKASRFEQDSDASTLRYQLDAQDNPNVGSNGSLELAPGSLQLIPKSKPTPKSEPAATISRERKWPKDFFVCEVADGFSKIQKLKKEDKKEKDTFSNVFSGVKYTKSTVWKYKKIWQSAKPSLRDEYIQHGRSTSATFSNFLSALNGKRSSDSGLENDISLSSSSDSEEEETTIISGNGN</sequence>
<gene>
    <name evidence="2" type="ORF">K443DRAFT_14102</name>
</gene>
<protein>
    <submittedName>
        <fullName evidence="2">Unplaced genomic scaffold K443scaffold_432, whole genome shotgun sequence</fullName>
    </submittedName>
</protein>
<feature type="compositionally biased region" description="Low complexity" evidence="1">
    <location>
        <begin position="274"/>
        <end position="286"/>
    </location>
</feature>
<dbReference type="Proteomes" id="UP000054477">
    <property type="component" value="Unassembled WGS sequence"/>
</dbReference>
<name>A0A0C9WNA8_9AGAR</name>